<dbReference type="PROSITE" id="PS50885">
    <property type="entry name" value="HAMP"/>
    <property type="match status" value="1"/>
</dbReference>
<proteinExistence type="predicted"/>
<accession>A0A1G6K4W6</accession>
<dbReference type="GO" id="GO:0046983">
    <property type="term" value="F:protein dimerization activity"/>
    <property type="evidence" value="ECO:0007669"/>
    <property type="project" value="InterPro"/>
</dbReference>
<dbReference type="EC" id="2.7.13.3" evidence="3"/>
<keyword evidence="8 13" id="KW-0418">Kinase</keyword>
<keyword evidence="11" id="KW-0902">Two-component regulatory system</keyword>
<evidence type="ECO:0000256" key="2">
    <source>
        <dbReference type="ARBA" id="ARBA00004370"/>
    </source>
</evidence>
<dbReference type="Gene3D" id="1.20.5.1930">
    <property type="match status" value="1"/>
</dbReference>
<sequence>MRTWTLPLYWRVCLINGTVFLAGTLALLLLPVSVSRRTVVSEALVLTLGLAVMLVTNALLLRASLAPIDRVVRQMATVDLLEPGQRLPTGTRGPGARLVASFNAMLDRLEAERSGSDARALAAEEEERHRIARELHDEVGQQLTVVLLGLKQVQRRAPAELVEELELVRESARAGLDDVRRVARELRPGVLDDLGLHSALAALATGFSAHGGATVRRSIAPGLPALPPATELVVYRVAQEALTNAARHARATRVELTLQRLGDRVVLGVADDGRGLVADAAGAGLRGMRERARSVGGLLEIDSAPGQGTRVRLSVPVDPS</sequence>
<dbReference type="RefSeq" id="WP_218856830.1">
    <property type="nucleotide sequence ID" value="NZ_FMZM01000001.1"/>
</dbReference>
<evidence type="ECO:0000256" key="12">
    <source>
        <dbReference type="SAM" id="Phobius"/>
    </source>
</evidence>
<keyword evidence="7" id="KW-0547">Nucleotide-binding</keyword>
<keyword evidence="5" id="KW-0808">Transferase</keyword>
<dbReference type="SMART" id="SM00304">
    <property type="entry name" value="HAMP"/>
    <property type="match status" value="1"/>
</dbReference>
<evidence type="ECO:0000256" key="7">
    <source>
        <dbReference type="ARBA" id="ARBA00022741"/>
    </source>
</evidence>
<gene>
    <name evidence="13" type="ORF">SAMN05421872_101688</name>
</gene>
<feature type="transmembrane region" description="Helical" evidence="12">
    <location>
        <begin position="44"/>
        <end position="65"/>
    </location>
</feature>
<dbReference type="InterPro" id="IPR050482">
    <property type="entry name" value="Sensor_HK_TwoCompSys"/>
</dbReference>
<dbReference type="InterPro" id="IPR003594">
    <property type="entry name" value="HATPase_dom"/>
</dbReference>
<dbReference type="PANTHER" id="PTHR24421:SF10">
    <property type="entry name" value="NITRATE_NITRITE SENSOR PROTEIN NARQ"/>
    <property type="match status" value="1"/>
</dbReference>
<evidence type="ECO:0000256" key="3">
    <source>
        <dbReference type="ARBA" id="ARBA00012438"/>
    </source>
</evidence>
<evidence type="ECO:0000256" key="4">
    <source>
        <dbReference type="ARBA" id="ARBA00022553"/>
    </source>
</evidence>
<dbReference type="STRING" id="1045774.SAMN05421872_101688"/>
<organism evidence="13 14">
    <name type="scientific">Nocardioides lianchengensis</name>
    <dbReference type="NCBI Taxonomy" id="1045774"/>
    <lineage>
        <taxon>Bacteria</taxon>
        <taxon>Bacillati</taxon>
        <taxon>Actinomycetota</taxon>
        <taxon>Actinomycetes</taxon>
        <taxon>Propionibacteriales</taxon>
        <taxon>Nocardioidaceae</taxon>
        <taxon>Nocardioides</taxon>
    </lineage>
</organism>
<dbReference type="Pfam" id="PF02518">
    <property type="entry name" value="HATPase_c"/>
    <property type="match status" value="1"/>
</dbReference>
<dbReference type="Pfam" id="PF07730">
    <property type="entry name" value="HisKA_3"/>
    <property type="match status" value="1"/>
</dbReference>
<keyword evidence="12" id="KW-0472">Membrane</keyword>
<feature type="transmembrane region" description="Helical" evidence="12">
    <location>
        <begin position="12"/>
        <end position="32"/>
    </location>
</feature>
<protein>
    <recommendedName>
        <fullName evidence="3">histidine kinase</fullName>
        <ecNumber evidence="3">2.7.13.3</ecNumber>
    </recommendedName>
</protein>
<name>A0A1G6K4W6_9ACTN</name>
<dbReference type="PANTHER" id="PTHR24421">
    <property type="entry name" value="NITRATE/NITRITE SENSOR PROTEIN NARX-RELATED"/>
    <property type="match status" value="1"/>
</dbReference>
<keyword evidence="9" id="KW-0067">ATP-binding</keyword>
<dbReference type="AlphaFoldDB" id="A0A1G6K4W6"/>
<dbReference type="EMBL" id="FMZM01000001">
    <property type="protein sequence ID" value="SDC26004.1"/>
    <property type="molecule type" value="Genomic_DNA"/>
</dbReference>
<dbReference type="CDD" id="cd16917">
    <property type="entry name" value="HATPase_UhpB-NarQ-NarX-like"/>
    <property type="match status" value="1"/>
</dbReference>
<comment type="catalytic activity">
    <reaction evidence="1">
        <text>ATP + protein L-histidine = ADP + protein N-phospho-L-histidine.</text>
        <dbReference type="EC" id="2.7.13.3"/>
    </reaction>
</comment>
<evidence type="ECO:0000313" key="14">
    <source>
        <dbReference type="Proteomes" id="UP000199034"/>
    </source>
</evidence>
<dbReference type="PROSITE" id="PS50109">
    <property type="entry name" value="HIS_KIN"/>
    <property type="match status" value="1"/>
</dbReference>
<dbReference type="SUPFAM" id="SSF55874">
    <property type="entry name" value="ATPase domain of HSP90 chaperone/DNA topoisomerase II/histidine kinase"/>
    <property type="match status" value="1"/>
</dbReference>
<keyword evidence="4" id="KW-0597">Phosphoprotein</keyword>
<evidence type="ECO:0000256" key="11">
    <source>
        <dbReference type="ARBA" id="ARBA00023012"/>
    </source>
</evidence>
<keyword evidence="10 12" id="KW-1133">Transmembrane helix</keyword>
<reference evidence="13 14" key="1">
    <citation type="submission" date="2016-10" db="EMBL/GenBank/DDBJ databases">
        <authorList>
            <person name="de Groot N.N."/>
        </authorList>
    </citation>
    <scope>NUCLEOTIDE SEQUENCE [LARGE SCALE GENOMIC DNA]</scope>
    <source>
        <strain evidence="13 14">CGMCC 4.6858</strain>
    </source>
</reference>
<keyword evidence="6 12" id="KW-0812">Transmembrane</keyword>
<evidence type="ECO:0000256" key="8">
    <source>
        <dbReference type="ARBA" id="ARBA00022777"/>
    </source>
</evidence>
<keyword evidence="14" id="KW-1185">Reference proteome</keyword>
<dbReference type="Proteomes" id="UP000199034">
    <property type="component" value="Unassembled WGS sequence"/>
</dbReference>
<dbReference type="InterPro" id="IPR003660">
    <property type="entry name" value="HAMP_dom"/>
</dbReference>
<dbReference type="GO" id="GO:0016020">
    <property type="term" value="C:membrane"/>
    <property type="evidence" value="ECO:0007669"/>
    <property type="project" value="UniProtKB-SubCell"/>
</dbReference>
<dbReference type="InterPro" id="IPR036890">
    <property type="entry name" value="HATPase_C_sf"/>
</dbReference>
<dbReference type="GO" id="GO:0000155">
    <property type="term" value="F:phosphorelay sensor kinase activity"/>
    <property type="evidence" value="ECO:0007669"/>
    <property type="project" value="InterPro"/>
</dbReference>
<dbReference type="InterPro" id="IPR005467">
    <property type="entry name" value="His_kinase_dom"/>
</dbReference>
<evidence type="ECO:0000313" key="13">
    <source>
        <dbReference type="EMBL" id="SDC26004.1"/>
    </source>
</evidence>
<evidence type="ECO:0000256" key="5">
    <source>
        <dbReference type="ARBA" id="ARBA00022679"/>
    </source>
</evidence>
<dbReference type="GO" id="GO:0005524">
    <property type="term" value="F:ATP binding"/>
    <property type="evidence" value="ECO:0007669"/>
    <property type="project" value="UniProtKB-KW"/>
</dbReference>
<comment type="subcellular location">
    <subcellularLocation>
        <location evidence="2">Membrane</location>
    </subcellularLocation>
</comment>
<dbReference type="InterPro" id="IPR011712">
    <property type="entry name" value="Sig_transdc_His_kin_sub3_dim/P"/>
</dbReference>
<evidence type="ECO:0000256" key="1">
    <source>
        <dbReference type="ARBA" id="ARBA00000085"/>
    </source>
</evidence>
<dbReference type="SMART" id="SM00387">
    <property type="entry name" value="HATPase_c"/>
    <property type="match status" value="1"/>
</dbReference>
<evidence type="ECO:0000256" key="9">
    <source>
        <dbReference type="ARBA" id="ARBA00022840"/>
    </source>
</evidence>
<evidence type="ECO:0000256" key="10">
    <source>
        <dbReference type="ARBA" id="ARBA00022989"/>
    </source>
</evidence>
<dbReference type="Gene3D" id="3.30.565.10">
    <property type="entry name" value="Histidine kinase-like ATPase, C-terminal domain"/>
    <property type="match status" value="1"/>
</dbReference>
<evidence type="ECO:0000256" key="6">
    <source>
        <dbReference type="ARBA" id="ARBA00022692"/>
    </source>
</evidence>